<comment type="caution">
    <text evidence="5">The sequence shown here is derived from an EMBL/GenBank/DDBJ whole genome shotgun (WGS) entry which is preliminary data.</text>
</comment>
<dbReference type="SUPFAM" id="SSF51735">
    <property type="entry name" value="NAD(P)-binding Rossmann-fold domains"/>
    <property type="match status" value="1"/>
</dbReference>
<evidence type="ECO:0000313" key="6">
    <source>
        <dbReference type="Proteomes" id="UP000651668"/>
    </source>
</evidence>
<dbReference type="GO" id="GO:0016491">
    <property type="term" value="F:oxidoreductase activity"/>
    <property type="evidence" value="ECO:0007669"/>
    <property type="project" value="UniProtKB-KW"/>
</dbReference>
<protein>
    <submittedName>
        <fullName evidence="5">Short-chain dehydrogenase</fullName>
    </submittedName>
</protein>
<dbReference type="Gene3D" id="3.40.50.720">
    <property type="entry name" value="NAD(P)-binding Rossmann-like Domain"/>
    <property type="match status" value="1"/>
</dbReference>
<proteinExistence type="inferred from homology"/>
<comment type="similarity">
    <text evidence="1 3">Belongs to the short-chain dehydrogenases/reductases (SDR) family.</text>
</comment>
<dbReference type="PANTHER" id="PTHR44196">
    <property type="entry name" value="DEHYDROGENASE/REDUCTASE SDR FAMILY MEMBER 7B"/>
    <property type="match status" value="1"/>
</dbReference>
<feature type="transmembrane region" description="Helical" evidence="4">
    <location>
        <begin position="298"/>
        <end position="317"/>
    </location>
</feature>
<gene>
    <name evidence="5" type="ORF">GCM10011387_03550</name>
</gene>
<dbReference type="PRINTS" id="PR00080">
    <property type="entry name" value="SDRFAMILY"/>
</dbReference>
<reference evidence="5" key="1">
    <citation type="journal article" date="2014" name="Int. J. Syst. Evol. Microbiol.">
        <title>Complete genome sequence of Corynebacterium casei LMG S-19264T (=DSM 44701T), isolated from a smear-ripened cheese.</title>
        <authorList>
            <consortium name="US DOE Joint Genome Institute (JGI-PGF)"/>
            <person name="Walter F."/>
            <person name="Albersmeier A."/>
            <person name="Kalinowski J."/>
            <person name="Ruckert C."/>
        </authorList>
    </citation>
    <scope>NUCLEOTIDE SEQUENCE</scope>
    <source>
        <strain evidence="5">CGMCC 1.15343</strain>
    </source>
</reference>
<evidence type="ECO:0000256" key="3">
    <source>
        <dbReference type="RuleBase" id="RU000363"/>
    </source>
</evidence>
<keyword evidence="2" id="KW-0560">Oxidoreductase</keyword>
<feature type="transmembrane region" description="Helical" evidence="4">
    <location>
        <begin position="241"/>
        <end position="262"/>
    </location>
</feature>
<evidence type="ECO:0000256" key="2">
    <source>
        <dbReference type="ARBA" id="ARBA00023002"/>
    </source>
</evidence>
<dbReference type="InterPro" id="IPR036291">
    <property type="entry name" value="NAD(P)-bd_dom_sf"/>
</dbReference>
<dbReference type="AlphaFoldDB" id="A0A916TYX4"/>
<evidence type="ECO:0000256" key="4">
    <source>
        <dbReference type="SAM" id="Phobius"/>
    </source>
</evidence>
<dbReference type="NCBIfam" id="NF004792">
    <property type="entry name" value="PRK06139.1"/>
    <property type="match status" value="1"/>
</dbReference>
<name>A0A916TYX4_9SPHI</name>
<dbReference type="InterPro" id="IPR002347">
    <property type="entry name" value="SDR_fam"/>
</dbReference>
<reference evidence="5" key="2">
    <citation type="submission" date="2020-09" db="EMBL/GenBank/DDBJ databases">
        <authorList>
            <person name="Sun Q."/>
            <person name="Zhou Y."/>
        </authorList>
    </citation>
    <scope>NUCLEOTIDE SEQUENCE</scope>
    <source>
        <strain evidence="5">CGMCC 1.15343</strain>
    </source>
</reference>
<accession>A0A916TYX4</accession>
<dbReference type="Pfam" id="PF00106">
    <property type="entry name" value="adh_short"/>
    <property type="match status" value="1"/>
</dbReference>
<dbReference type="RefSeq" id="WP_188625104.1">
    <property type="nucleotide sequence ID" value="NZ_BMIL01000001.1"/>
</dbReference>
<sequence>MLNQKTIVITGASSGAGKAIALEFAQQANKLVLAARNMVALEETAEECRALGAEVKCVQTDVSEPTALINLASEADDFGNGIDVWVNNAGILAVGSFTDTPLEVTEQVIRTNLLGYIYGAHAVMPYFKKQGRGILINNISIGGFMPVPYGVGYSASKFGIRGFSSALKAELKDFPDIHVCDAYPAFLDSPGIQHAANYTGKVLKPAPPVYDPRRLAMAIVSLAENPRSELMVGSISNLIRLAYGILPGITLTITKAVISTYLNQAKDSGKTNGNIFNTLAFGNAVFGGWGLPGRPKAHRKYIAAGLLATTALSLLLVRKTR</sequence>
<dbReference type="PRINTS" id="PR00081">
    <property type="entry name" value="GDHRDH"/>
</dbReference>
<evidence type="ECO:0000256" key="1">
    <source>
        <dbReference type="ARBA" id="ARBA00006484"/>
    </source>
</evidence>
<keyword evidence="4" id="KW-0472">Membrane</keyword>
<keyword evidence="4" id="KW-1133">Transmembrane helix</keyword>
<keyword evidence="6" id="KW-1185">Reference proteome</keyword>
<evidence type="ECO:0000313" key="5">
    <source>
        <dbReference type="EMBL" id="GGC53286.1"/>
    </source>
</evidence>
<dbReference type="EMBL" id="BMIL01000001">
    <property type="protein sequence ID" value="GGC53286.1"/>
    <property type="molecule type" value="Genomic_DNA"/>
</dbReference>
<dbReference type="Proteomes" id="UP000651668">
    <property type="component" value="Unassembled WGS sequence"/>
</dbReference>
<dbReference type="GO" id="GO:0016020">
    <property type="term" value="C:membrane"/>
    <property type="evidence" value="ECO:0007669"/>
    <property type="project" value="TreeGrafter"/>
</dbReference>
<organism evidence="5 6">
    <name type="scientific">Pedobacter quisquiliarum</name>
    <dbReference type="NCBI Taxonomy" id="1834438"/>
    <lineage>
        <taxon>Bacteria</taxon>
        <taxon>Pseudomonadati</taxon>
        <taxon>Bacteroidota</taxon>
        <taxon>Sphingobacteriia</taxon>
        <taxon>Sphingobacteriales</taxon>
        <taxon>Sphingobacteriaceae</taxon>
        <taxon>Pedobacter</taxon>
    </lineage>
</organism>
<keyword evidence="4" id="KW-0812">Transmembrane</keyword>
<dbReference type="PANTHER" id="PTHR44196:SF1">
    <property type="entry name" value="DEHYDROGENASE_REDUCTASE SDR FAMILY MEMBER 7B"/>
    <property type="match status" value="1"/>
</dbReference>
<feature type="transmembrane region" description="Helical" evidence="4">
    <location>
        <begin position="274"/>
        <end position="292"/>
    </location>
</feature>